<evidence type="ECO:0000313" key="1">
    <source>
        <dbReference type="EMBL" id="KAH0741180.1"/>
    </source>
</evidence>
<comment type="caution">
    <text evidence="1">The sequence shown here is derived from an EMBL/GenBank/DDBJ whole genome shotgun (WGS) entry which is preliminary data.</text>
</comment>
<name>A0ABQ7U317_SOLTU</name>
<dbReference type="InterPro" id="IPR029062">
    <property type="entry name" value="Class_I_gatase-like"/>
</dbReference>
<proteinExistence type="predicted"/>
<organism evidence="1 2">
    <name type="scientific">Solanum tuberosum</name>
    <name type="common">Potato</name>
    <dbReference type="NCBI Taxonomy" id="4113"/>
    <lineage>
        <taxon>Eukaryota</taxon>
        <taxon>Viridiplantae</taxon>
        <taxon>Streptophyta</taxon>
        <taxon>Embryophyta</taxon>
        <taxon>Tracheophyta</taxon>
        <taxon>Spermatophyta</taxon>
        <taxon>Magnoliopsida</taxon>
        <taxon>eudicotyledons</taxon>
        <taxon>Gunneridae</taxon>
        <taxon>Pentapetalae</taxon>
        <taxon>asterids</taxon>
        <taxon>lamiids</taxon>
        <taxon>Solanales</taxon>
        <taxon>Solanaceae</taxon>
        <taxon>Solanoideae</taxon>
        <taxon>Solaneae</taxon>
        <taxon>Solanum</taxon>
    </lineage>
</organism>
<evidence type="ECO:0000313" key="2">
    <source>
        <dbReference type="Proteomes" id="UP000826656"/>
    </source>
</evidence>
<dbReference type="SUPFAM" id="SSF52317">
    <property type="entry name" value="Class I glutamine amidotransferase-like"/>
    <property type="match status" value="1"/>
</dbReference>
<dbReference type="Gene3D" id="3.40.50.880">
    <property type="match status" value="1"/>
</dbReference>
<protein>
    <submittedName>
        <fullName evidence="1">Uncharacterized protein</fullName>
    </submittedName>
</protein>
<reference evidence="1 2" key="1">
    <citation type="journal article" date="2021" name="bioRxiv">
        <title>Chromosome-scale and haplotype-resolved genome assembly of a tetraploid potato cultivar.</title>
        <authorList>
            <person name="Sun H."/>
            <person name="Jiao W.-B."/>
            <person name="Krause K."/>
            <person name="Campoy J.A."/>
            <person name="Goel M."/>
            <person name="Folz-Donahue K."/>
            <person name="Kukat C."/>
            <person name="Huettel B."/>
            <person name="Schneeberger K."/>
        </authorList>
    </citation>
    <scope>NUCLEOTIDE SEQUENCE [LARGE SCALE GENOMIC DNA]</scope>
    <source>
        <strain evidence="1">SolTubOtavaFocal</strain>
        <tissue evidence="1">Leaves</tissue>
    </source>
</reference>
<dbReference type="Proteomes" id="UP000826656">
    <property type="component" value="Unassembled WGS sequence"/>
</dbReference>
<dbReference type="EMBL" id="JAIVGD010000026">
    <property type="protein sequence ID" value="KAH0741180.1"/>
    <property type="molecule type" value="Genomic_DNA"/>
</dbReference>
<sequence>MSDENPKPSNPGMQFAVNEYARSILGLQDVNSTEFDPNTHNPCVIFMPKVKISCGDKWFLMVLEDWRPVLLLDEDTVANHFVEGWEDMTRIGGLGPWDVYGSEILKSYLIPRTMLSSRVDGDSHKWIDAGNRETRAVRRLHHSVQAICLELYGRSSHQCDQSSTPSCGDSVFLGGLDLFLILSQSNIMLQMSVFVWKNCWEGLSEKIWTTTYLDSEQELIFITQPVYGT</sequence>
<keyword evidence="2" id="KW-1185">Reference proteome</keyword>
<accession>A0ABQ7U317</accession>
<gene>
    <name evidence="1" type="ORF">KY290_034223</name>
</gene>